<feature type="region of interest" description="Disordered" evidence="1">
    <location>
        <begin position="455"/>
        <end position="511"/>
    </location>
</feature>
<feature type="compositionally biased region" description="Acidic residues" evidence="1">
    <location>
        <begin position="591"/>
        <end position="600"/>
    </location>
</feature>
<dbReference type="STRING" id="503106.A0A218ZGG1"/>
<dbReference type="PANTHER" id="PTHR28051">
    <property type="entry name" value="PROTEIN MTL1-RELATED"/>
    <property type="match status" value="1"/>
</dbReference>
<dbReference type="OrthoDB" id="3552381at2759"/>
<dbReference type="PANTHER" id="PTHR28051:SF1">
    <property type="entry name" value="PROTEIN MTL1-RELATED"/>
    <property type="match status" value="1"/>
</dbReference>
<feature type="domain" description="Nitrogen regulatory protein areA GATA-like" evidence="2">
    <location>
        <begin position="293"/>
        <end position="307"/>
    </location>
</feature>
<protein>
    <recommendedName>
        <fullName evidence="2">Nitrogen regulatory protein areA GATA-like domain-containing protein</fullName>
    </recommendedName>
</protein>
<proteinExistence type="predicted"/>
<feature type="region of interest" description="Disordered" evidence="1">
    <location>
        <begin position="29"/>
        <end position="109"/>
    </location>
</feature>
<feature type="region of interest" description="Disordered" evidence="1">
    <location>
        <begin position="527"/>
        <end position="647"/>
    </location>
</feature>
<feature type="compositionally biased region" description="Low complexity" evidence="1">
    <location>
        <begin position="264"/>
        <end position="279"/>
    </location>
</feature>
<feature type="region of interest" description="Disordered" evidence="1">
    <location>
        <begin position="255"/>
        <end position="279"/>
    </location>
</feature>
<sequence length="697" mass="75669">MFSQDAMPQDEYFEWEDIVLHHSYAHAHAHAHAQAQDQDQDQAPTDMIPSSTDPYSMPALPREHLCSQSRDHGRRQLQTQSQRTCLPASTSGTAGVEHGRHRAADSPRDQAFTTFTADMSSTIMSRAVRTQIQTSFAINWTLDEKQDSDGESPIDFPSYDAIDLGLGGHEDATPIVSVPDIAAAQALPLLSPRPVRVDPARGSAPEADLGLGVGAAATYARDCAAVAVQPSENVNYLLHAWREPDVAASWRHLVSRRRTDSSRPEPASTSSTSTSRFTPAALLEHAARKHHNNARRLENASWRTWARLRFGLRTVEPQTINWSKHCDDTCLHGPFVAGRPSRSPTTPSHLVMSRERTPSRESGGAHGGAESPTAPRPPRSILKKPGTAEILRRGSLPTLTRPGAPRPGPVQQASPPNQPLPPLSTPPEKPARKRVTFRGEVRQYLIVTPVGDRKTQRMVKKARSTSLLPGSPGIVGSQSHIDPRSALRPTPAAGAEKETEGGLERAPSYWSPQSLWRYGAAPLAARAEEGESGWVWPPALPSDPEPGCSDPLPPSTVRAVVEKGRMPGATLSSQDRARHRNRDVERHCEGQEGDGEDDFDYISQQPGLRFPSPSSAPSTSSSSSSSSSDESGEDESEEFLVRDRLAGGAHSPYAGGYGGEYNNGKGMGLAMGIGIHVLDAEERALYQEIMEEFELGY</sequence>
<feature type="compositionally biased region" description="Low complexity" evidence="1">
    <location>
        <begin position="611"/>
        <end position="629"/>
    </location>
</feature>
<feature type="compositionally biased region" description="Pro residues" evidence="1">
    <location>
        <begin position="416"/>
        <end position="428"/>
    </location>
</feature>
<feature type="compositionally biased region" description="Low complexity" evidence="1">
    <location>
        <begin position="32"/>
        <end position="43"/>
    </location>
</feature>
<accession>A0A218ZGG1</accession>
<organism evidence="3 4">
    <name type="scientific">Diplocarpon coronariae</name>
    <dbReference type="NCBI Taxonomy" id="2795749"/>
    <lineage>
        <taxon>Eukaryota</taxon>
        <taxon>Fungi</taxon>
        <taxon>Dikarya</taxon>
        <taxon>Ascomycota</taxon>
        <taxon>Pezizomycotina</taxon>
        <taxon>Leotiomycetes</taxon>
        <taxon>Helotiales</taxon>
        <taxon>Drepanopezizaceae</taxon>
        <taxon>Diplocarpon</taxon>
    </lineage>
</organism>
<name>A0A218ZGG1_9HELO</name>
<feature type="compositionally biased region" description="Basic and acidic residues" evidence="1">
    <location>
        <begin position="61"/>
        <end position="71"/>
    </location>
</feature>
<feature type="compositionally biased region" description="Polar residues" evidence="1">
    <location>
        <begin position="76"/>
        <end position="93"/>
    </location>
</feature>
<comment type="caution">
    <text evidence="3">The sequence shown here is derived from an EMBL/GenBank/DDBJ whole genome shotgun (WGS) entry which is preliminary data.</text>
</comment>
<dbReference type="InterPro" id="IPR013860">
    <property type="entry name" value="AreA_GATA"/>
</dbReference>
<evidence type="ECO:0000313" key="4">
    <source>
        <dbReference type="Proteomes" id="UP000242519"/>
    </source>
</evidence>
<reference evidence="3 4" key="1">
    <citation type="submission" date="2017-04" db="EMBL/GenBank/DDBJ databases">
        <title>Draft genome sequence of Marssonina coronaria NL1: causal agent of apple blotch.</title>
        <authorList>
            <person name="Cheng Q."/>
        </authorList>
    </citation>
    <scope>NUCLEOTIDE SEQUENCE [LARGE SCALE GENOMIC DNA]</scope>
    <source>
        <strain evidence="3 4">NL1</strain>
    </source>
</reference>
<feature type="region of interest" description="Disordered" evidence="1">
    <location>
        <begin position="334"/>
        <end position="437"/>
    </location>
</feature>
<evidence type="ECO:0000256" key="1">
    <source>
        <dbReference type="SAM" id="MobiDB-lite"/>
    </source>
</evidence>
<gene>
    <name evidence="3" type="ORF">B2J93_5169</name>
</gene>
<dbReference type="GO" id="GO:0007039">
    <property type="term" value="P:protein catabolic process in the vacuole"/>
    <property type="evidence" value="ECO:0007669"/>
    <property type="project" value="TreeGrafter"/>
</dbReference>
<dbReference type="GO" id="GO:0042149">
    <property type="term" value="P:cellular response to glucose starvation"/>
    <property type="evidence" value="ECO:0007669"/>
    <property type="project" value="TreeGrafter"/>
</dbReference>
<dbReference type="AlphaFoldDB" id="A0A218ZGG1"/>
<evidence type="ECO:0000313" key="3">
    <source>
        <dbReference type="EMBL" id="OWP06690.1"/>
    </source>
</evidence>
<keyword evidence="4" id="KW-1185">Reference proteome</keyword>
<dbReference type="GO" id="GO:0005773">
    <property type="term" value="C:vacuole"/>
    <property type="evidence" value="ECO:0007669"/>
    <property type="project" value="GOC"/>
</dbReference>
<evidence type="ECO:0000259" key="2">
    <source>
        <dbReference type="Pfam" id="PF08550"/>
    </source>
</evidence>
<dbReference type="Pfam" id="PF08550">
    <property type="entry name" value="GATA_AreA"/>
    <property type="match status" value="1"/>
</dbReference>
<dbReference type="Proteomes" id="UP000242519">
    <property type="component" value="Unassembled WGS sequence"/>
</dbReference>
<dbReference type="InParanoid" id="A0A218ZGG1"/>
<dbReference type="InterPro" id="IPR052292">
    <property type="entry name" value="Glucose_repression_reg"/>
</dbReference>
<dbReference type="EMBL" id="MZNU01000038">
    <property type="protein sequence ID" value="OWP06690.1"/>
    <property type="molecule type" value="Genomic_DNA"/>
</dbReference>